<comment type="subcellular location">
    <subcellularLocation>
        <location evidence="1">Cytoplasm</location>
    </subcellularLocation>
</comment>
<dbReference type="GO" id="GO:0005737">
    <property type="term" value="C:cytoplasm"/>
    <property type="evidence" value="ECO:0007669"/>
    <property type="project" value="UniProtKB-SubCell"/>
</dbReference>
<dbReference type="GO" id="GO:0016740">
    <property type="term" value="F:transferase activity"/>
    <property type="evidence" value="ECO:0007669"/>
    <property type="project" value="UniProtKB-KW"/>
</dbReference>
<comment type="caution">
    <text evidence="4">The sequence shown here is derived from an EMBL/GenBank/DDBJ whole genome shotgun (WGS) entry which is preliminary data.</text>
</comment>
<evidence type="ECO:0000259" key="3">
    <source>
        <dbReference type="PROSITE" id="PS51094"/>
    </source>
</evidence>
<organism evidence="4 5">
    <name type="scientific">Muiribacterium halophilum</name>
    <dbReference type="NCBI Taxonomy" id="2053465"/>
    <lineage>
        <taxon>Bacteria</taxon>
        <taxon>Candidatus Muiribacteriota</taxon>
        <taxon>Candidatus Muiribacteriia</taxon>
        <taxon>Candidatus Muiribacteriales</taxon>
        <taxon>Candidatus Muiribacteriaceae</taxon>
        <taxon>Candidatus Muiribacterium</taxon>
    </lineage>
</organism>
<proteinExistence type="predicted"/>
<dbReference type="PANTHER" id="PTHR47738">
    <property type="entry name" value="PTS SYSTEM FRUCTOSE-LIKE EIIA COMPONENT-RELATED"/>
    <property type="match status" value="1"/>
</dbReference>
<dbReference type="InterPro" id="IPR016152">
    <property type="entry name" value="PTrfase/Anion_transptr"/>
</dbReference>
<protein>
    <submittedName>
        <fullName evidence="4">PTS sugar transporter subunit IIA</fullName>
    </submittedName>
</protein>
<dbReference type="InterPro" id="IPR002178">
    <property type="entry name" value="PTS_EIIA_type-2_dom"/>
</dbReference>
<dbReference type="AlphaFoldDB" id="A0A2N5ZAN7"/>
<evidence type="ECO:0000256" key="1">
    <source>
        <dbReference type="ARBA" id="ARBA00004496"/>
    </source>
</evidence>
<accession>A0A2N5ZAN7</accession>
<name>A0A2N5ZAN7_MUIH1</name>
<dbReference type="Proteomes" id="UP000234857">
    <property type="component" value="Unassembled WGS sequence"/>
</dbReference>
<dbReference type="Pfam" id="PF00359">
    <property type="entry name" value="PTS_EIIA_2"/>
    <property type="match status" value="1"/>
</dbReference>
<dbReference type="PANTHER" id="PTHR47738:SF2">
    <property type="entry name" value="PTS SYSTEM FRUCTOSE-LIKE EIIA COMPONENT"/>
    <property type="match status" value="1"/>
</dbReference>
<dbReference type="CDD" id="cd00211">
    <property type="entry name" value="PTS_IIA_fru"/>
    <property type="match status" value="1"/>
</dbReference>
<gene>
    <name evidence="4" type="ORF">C0601_12275</name>
</gene>
<keyword evidence="4" id="KW-0762">Sugar transport</keyword>
<dbReference type="PROSITE" id="PS00372">
    <property type="entry name" value="PTS_EIIA_TYPE_2_HIS"/>
    <property type="match status" value="1"/>
</dbReference>
<feature type="domain" description="PTS EIIA type-2" evidence="3">
    <location>
        <begin position="5"/>
        <end position="149"/>
    </location>
</feature>
<keyword evidence="4" id="KW-0813">Transport</keyword>
<dbReference type="FunFam" id="3.40.930.10:FF:000009">
    <property type="entry name" value="PTS system, fructose specific IIABC component"/>
    <property type="match status" value="1"/>
</dbReference>
<dbReference type="SUPFAM" id="SSF55804">
    <property type="entry name" value="Phoshotransferase/anion transport protein"/>
    <property type="match status" value="1"/>
</dbReference>
<dbReference type="PROSITE" id="PS51094">
    <property type="entry name" value="PTS_EIIA_TYPE_2"/>
    <property type="match status" value="1"/>
</dbReference>
<keyword evidence="2" id="KW-0808">Transferase</keyword>
<evidence type="ECO:0000256" key="2">
    <source>
        <dbReference type="ARBA" id="ARBA00022679"/>
    </source>
</evidence>
<reference evidence="4 5" key="1">
    <citation type="submission" date="2017-11" db="EMBL/GenBank/DDBJ databases">
        <title>Genome-resolved metagenomics identifies genetic mobility, metabolic interactions, and unexpected diversity in perchlorate-reducing communities.</title>
        <authorList>
            <person name="Barnum T.P."/>
            <person name="Figueroa I.A."/>
            <person name="Carlstrom C.I."/>
            <person name="Lucas L.N."/>
            <person name="Engelbrektson A.L."/>
            <person name="Coates J.D."/>
        </authorList>
    </citation>
    <scope>NUCLEOTIDE SEQUENCE [LARGE SCALE GENOMIC DNA]</scope>
    <source>
        <strain evidence="4">BM706</strain>
    </source>
</reference>
<sequence>MELSNVLREDAIIMDIKSKDKDSIIEELIDSLKEKNIISCGDSFKKSVIAREKLGSTGIGKGIAIPHGKVQGLDEVVLSLGLSKTGVDFDALDDKKVHCIFLIGASPEKSSGYLQVLAKLSRMVRYPEFRDKLINSKNPKDVIDIILNYEQNE</sequence>
<dbReference type="EMBL" id="PKTG01000130">
    <property type="protein sequence ID" value="PLX15745.1"/>
    <property type="molecule type" value="Genomic_DNA"/>
</dbReference>
<evidence type="ECO:0000313" key="5">
    <source>
        <dbReference type="Proteomes" id="UP000234857"/>
    </source>
</evidence>
<evidence type="ECO:0000313" key="4">
    <source>
        <dbReference type="EMBL" id="PLX15745.1"/>
    </source>
</evidence>
<dbReference type="Gene3D" id="3.40.930.10">
    <property type="entry name" value="Mannitol-specific EII, Chain A"/>
    <property type="match status" value="1"/>
</dbReference>
<dbReference type="InterPro" id="IPR051541">
    <property type="entry name" value="PTS_SugarTrans_NitroReg"/>
</dbReference>